<dbReference type="Gene3D" id="3.40.50.1820">
    <property type="entry name" value="alpha/beta hydrolase"/>
    <property type="match status" value="1"/>
</dbReference>
<dbReference type="PANTHER" id="PTHR34853">
    <property type="match status" value="1"/>
</dbReference>
<gene>
    <name evidence="3" type="ORF">K461DRAFT_267553</name>
</gene>
<name>A0A9P4J5Q1_9PEZI</name>
<proteinExistence type="predicted"/>
<comment type="caution">
    <text evidence="3">The sequence shown here is derived from an EMBL/GenBank/DDBJ whole genome shotgun (WGS) entry which is preliminary data.</text>
</comment>
<reference evidence="3" key="1">
    <citation type="journal article" date="2020" name="Stud. Mycol.">
        <title>101 Dothideomycetes genomes: a test case for predicting lifestyles and emergence of pathogens.</title>
        <authorList>
            <person name="Haridas S."/>
            <person name="Albert R."/>
            <person name="Binder M."/>
            <person name="Bloem J."/>
            <person name="Labutti K."/>
            <person name="Salamov A."/>
            <person name="Andreopoulos B."/>
            <person name="Baker S."/>
            <person name="Barry K."/>
            <person name="Bills G."/>
            <person name="Bluhm B."/>
            <person name="Cannon C."/>
            <person name="Castanera R."/>
            <person name="Culley D."/>
            <person name="Daum C."/>
            <person name="Ezra D."/>
            <person name="Gonzalez J."/>
            <person name="Henrissat B."/>
            <person name="Kuo A."/>
            <person name="Liang C."/>
            <person name="Lipzen A."/>
            <person name="Lutzoni F."/>
            <person name="Magnuson J."/>
            <person name="Mondo S."/>
            <person name="Nolan M."/>
            <person name="Ohm R."/>
            <person name="Pangilinan J."/>
            <person name="Park H.-J."/>
            <person name="Ramirez L."/>
            <person name="Alfaro M."/>
            <person name="Sun H."/>
            <person name="Tritt A."/>
            <person name="Yoshinaga Y."/>
            <person name="Zwiers L.-H."/>
            <person name="Turgeon B."/>
            <person name="Goodwin S."/>
            <person name="Spatafora J."/>
            <person name="Crous P."/>
            <person name="Grigoriev I."/>
        </authorList>
    </citation>
    <scope>NUCLEOTIDE SEQUENCE</scope>
    <source>
        <strain evidence="3">CBS 260.36</strain>
    </source>
</reference>
<dbReference type="GO" id="GO:0016042">
    <property type="term" value="P:lipid catabolic process"/>
    <property type="evidence" value="ECO:0007669"/>
    <property type="project" value="InterPro"/>
</dbReference>
<dbReference type="InterPro" id="IPR029058">
    <property type="entry name" value="AB_hydrolase_fold"/>
</dbReference>
<dbReference type="Pfam" id="PF03583">
    <property type="entry name" value="LIP"/>
    <property type="match status" value="1"/>
</dbReference>
<keyword evidence="2" id="KW-0732">Signal</keyword>
<sequence>MFIHGPLFLLFLLLDIANAARTASTSLDHVGIQQIPEPANDPFYSPPIGFEKHPRGHILRSREISAAFFGRVPHPISAWQLLYRSTAINGSAIGAVTTVFKPAYPKAKRDRFVTYSAIYNAAAMKCSPSYLFRKGSRKGINPFDNLLVDFEFVAIQAYLIQGYTVSAPDHEGPDAAFGAGRLSAFVVLDSMRAVINFGTKLGLTTKKPAIVGVGYSGGAIATSWAAALQRNYAPELLVKGWAFGGTATNVTDLLLRVDNSMWSAVAHTAFVGIQAPSAYQHELGPIFQQVLTPKGREVVRTTTANCLQGGLNKYPYTSLLSFDLNTMGPELLSHPAVTKVFTDSTLGLQRSETPIAPVLVYHGKKDELTPYRDIVPVVDEWCKRGASVKFSTYRYTEHLTTNLVGLPEVYLFVRRAFAGSLKTRCSRDDQKNTTLNPADLPNELQPIKSNMTQLWQLARRWDKNPRSVKSTDPS</sequence>
<dbReference type="SUPFAM" id="SSF53474">
    <property type="entry name" value="alpha/beta-Hydrolases"/>
    <property type="match status" value="1"/>
</dbReference>
<dbReference type="GO" id="GO:0004806">
    <property type="term" value="F:triacylglycerol lipase activity"/>
    <property type="evidence" value="ECO:0007669"/>
    <property type="project" value="InterPro"/>
</dbReference>
<keyword evidence="1" id="KW-0378">Hydrolase</keyword>
<dbReference type="Gene3D" id="1.10.260.130">
    <property type="match status" value="1"/>
</dbReference>
<keyword evidence="4" id="KW-1185">Reference proteome</keyword>
<organism evidence="3 4">
    <name type="scientific">Myriangium duriaei CBS 260.36</name>
    <dbReference type="NCBI Taxonomy" id="1168546"/>
    <lineage>
        <taxon>Eukaryota</taxon>
        <taxon>Fungi</taxon>
        <taxon>Dikarya</taxon>
        <taxon>Ascomycota</taxon>
        <taxon>Pezizomycotina</taxon>
        <taxon>Dothideomycetes</taxon>
        <taxon>Dothideomycetidae</taxon>
        <taxon>Myriangiales</taxon>
        <taxon>Myriangiaceae</taxon>
        <taxon>Myriangium</taxon>
    </lineage>
</organism>
<evidence type="ECO:0000256" key="1">
    <source>
        <dbReference type="ARBA" id="ARBA00022801"/>
    </source>
</evidence>
<evidence type="ECO:0000256" key="2">
    <source>
        <dbReference type="SAM" id="SignalP"/>
    </source>
</evidence>
<feature type="chain" id="PRO_5040485070" evidence="2">
    <location>
        <begin position="20"/>
        <end position="474"/>
    </location>
</feature>
<accession>A0A9P4J5Q1</accession>
<evidence type="ECO:0000313" key="4">
    <source>
        <dbReference type="Proteomes" id="UP000799439"/>
    </source>
</evidence>
<dbReference type="Proteomes" id="UP000799439">
    <property type="component" value="Unassembled WGS sequence"/>
</dbReference>
<evidence type="ECO:0000313" key="3">
    <source>
        <dbReference type="EMBL" id="KAF2152869.1"/>
    </source>
</evidence>
<protein>
    <submittedName>
        <fullName evidence="3">LIP-domain-containing protein</fullName>
    </submittedName>
</protein>
<dbReference type="AlphaFoldDB" id="A0A9P4J5Q1"/>
<dbReference type="InterPro" id="IPR005152">
    <property type="entry name" value="Lipase_secreted"/>
</dbReference>
<dbReference type="OrthoDB" id="2373480at2759"/>
<dbReference type="PIRSF" id="PIRSF029171">
    <property type="entry name" value="Esterase_LipA"/>
    <property type="match status" value="1"/>
</dbReference>
<dbReference type="EMBL" id="ML996085">
    <property type="protein sequence ID" value="KAF2152869.1"/>
    <property type="molecule type" value="Genomic_DNA"/>
</dbReference>
<dbReference type="PANTHER" id="PTHR34853:SF5">
    <property type="entry name" value="LIP-DOMAIN-CONTAINING PROTEIN-RELATED"/>
    <property type="match status" value="1"/>
</dbReference>
<feature type="signal peptide" evidence="2">
    <location>
        <begin position="1"/>
        <end position="19"/>
    </location>
</feature>